<comment type="caution">
    <text evidence="3">The sequence shown here is derived from an EMBL/GenBank/DDBJ whole genome shotgun (WGS) entry which is preliminary data.</text>
</comment>
<dbReference type="NCBIfam" id="TIGR03590">
    <property type="entry name" value="PseG"/>
    <property type="match status" value="1"/>
</dbReference>
<evidence type="ECO:0000313" key="4">
    <source>
        <dbReference type="Proteomes" id="UP000287237"/>
    </source>
</evidence>
<accession>A0A1E7NLH7</accession>
<protein>
    <submittedName>
        <fullName evidence="3">UDP-2,4-diacetamido-2,4, 6-trideoxy-beta-L-altropyranose hydrolase</fullName>
    </submittedName>
</protein>
<dbReference type="RefSeq" id="WP_070242848.1">
    <property type="nucleotide sequence ID" value="NZ_MJVT01000017.1"/>
</dbReference>
<sequence>MKVLFRSDSSSEIGFGHIKRDLVLAKQYDDVSFACLSLKGSLIDEIPYPVYELSSESIYELINLIKEEKFELLIIDHYGISVDDEKLIKLETGVKILSFDDEIKPHHCDILLNVNAYSKASDYEGLVPFKCEVRCGFSYALIREEFYQEAKENREKKYDFFICMGGTDIKNLSLQIASELPKTKAISIATSSSNPNLKKLQKFAKLHNNIRLFIDHENLAKLMNESNKLIISASSLVNEALLLKANFKAICVAKNQEKLANWLAQKGYEVEYRH</sequence>
<dbReference type="EMBL" id="PRCK01000001">
    <property type="protein sequence ID" value="RTJ97062.1"/>
    <property type="molecule type" value="Genomic_DNA"/>
</dbReference>
<feature type="binding site" evidence="2">
    <location>
        <position position="143"/>
    </location>
    <ligand>
        <name>substrate</name>
    </ligand>
</feature>
<dbReference type="Proteomes" id="UP000287237">
    <property type="component" value="Unassembled WGS sequence"/>
</dbReference>
<reference evidence="3 4" key="1">
    <citation type="journal article" date="2019" name="Appl. Environ. Microbiol.">
        <title>Population genetics and characterization of Campylobacter jejuni isolates in western jackdaws and game birds in Finland.</title>
        <authorList>
            <person name="Kovanen S."/>
            <person name="Rossi M."/>
            <person name="Pohja-Mykra M."/>
            <person name="Nieminen T."/>
            <person name="Raunio-Saarnisto M."/>
            <person name="Sauvala M."/>
            <person name="Fredriksson-Ahomaa M."/>
            <person name="Hanninen M.L."/>
            <person name="Kivisto R."/>
        </authorList>
    </citation>
    <scope>NUCLEOTIDE SEQUENCE [LARGE SCALE GENOMIC DNA]</scope>
    <source>
        <strain evidence="3 4">CB296</strain>
    </source>
</reference>
<keyword evidence="3" id="KW-0378">Hydrolase</keyword>
<dbReference type="GO" id="GO:0016787">
    <property type="term" value="F:hydrolase activity"/>
    <property type="evidence" value="ECO:0007669"/>
    <property type="project" value="UniProtKB-KW"/>
</dbReference>
<dbReference type="AlphaFoldDB" id="A0A1E7NLH7"/>
<feature type="binding site" evidence="2">
    <location>
        <begin position="234"/>
        <end position="235"/>
    </location>
    <ligand>
        <name>substrate</name>
    </ligand>
</feature>
<feature type="active site" description="Proton acceptor" evidence="1">
    <location>
        <position position="17"/>
    </location>
</feature>
<proteinExistence type="predicted"/>
<feature type="binding site" evidence="2">
    <location>
        <begin position="15"/>
        <end position="16"/>
    </location>
    <ligand>
        <name>substrate</name>
    </ligand>
</feature>
<evidence type="ECO:0000256" key="1">
    <source>
        <dbReference type="PIRSR" id="PIRSR620023-1"/>
    </source>
</evidence>
<dbReference type="Gene3D" id="3.40.50.2000">
    <property type="entry name" value="Glycogen Phosphorylase B"/>
    <property type="match status" value="1"/>
</dbReference>
<organism evidence="3 4">
    <name type="scientific">Campylobacter jejuni</name>
    <dbReference type="NCBI Taxonomy" id="197"/>
    <lineage>
        <taxon>Bacteria</taxon>
        <taxon>Pseudomonadati</taxon>
        <taxon>Campylobacterota</taxon>
        <taxon>Epsilonproteobacteria</taxon>
        <taxon>Campylobacterales</taxon>
        <taxon>Campylobacteraceae</taxon>
        <taxon>Campylobacter</taxon>
    </lineage>
</organism>
<feature type="binding site" evidence="2">
    <location>
        <position position="239"/>
    </location>
    <ligand>
        <name>substrate</name>
    </ligand>
</feature>
<dbReference type="InterPro" id="IPR020023">
    <property type="entry name" value="PseG"/>
</dbReference>
<evidence type="ECO:0000256" key="2">
    <source>
        <dbReference type="PIRSR" id="PIRSR620023-2"/>
    </source>
</evidence>
<name>A0A1E7NLH7_CAMJU</name>
<dbReference type="Gene3D" id="3.40.50.11190">
    <property type="match status" value="1"/>
</dbReference>
<evidence type="ECO:0000313" key="3">
    <source>
        <dbReference type="EMBL" id="RTJ97062.1"/>
    </source>
</evidence>
<gene>
    <name evidence="3" type="primary">pseG</name>
    <name evidence="3" type="ORF">C3H42_02380</name>
</gene>